<accession>A0ACD3AKB4</accession>
<dbReference type="EMBL" id="ML208418">
    <property type="protein sequence ID" value="TFK66027.1"/>
    <property type="molecule type" value="Genomic_DNA"/>
</dbReference>
<proteinExistence type="predicted"/>
<dbReference type="Proteomes" id="UP000308600">
    <property type="component" value="Unassembled WGS sequence"/>
</dbReference>
<keyword evidence="2" id="KW-1185">Reference proteome</keyword>
<feature type="non-terminal residue" evidence="1">
    <location>
        <position position="134"/>
    </location>
</feature>
<evidence type="ECO:0000313" key="2">
    <source>
        <dbReference type="Proteomes" id="UP000308600"/>
    </source>
</evidence>
<organism evidence="1 2">
    <name type="scientific">Pluteus cervinus</name>
    <dbReference type="NCBI Taxonomy" id="181527"/>
    <lineage>
        <taxon>Eukaryota</taxon>
        <taxon>Fungi</taxon>
        <taxon>Dikarya</taxon>
        <taxon>Basidiomycota</taxon>
        <taxon>Agaricomycotina</taxon>
        <taxon>Agaricomycetes</taxon>
        <taxon>Agaricomycetidae</taxon>
        <taxon>Agaricales</taxon>
        <taxon>Pluteineae</taxon>
        <taxon>Pluteaceae</taxon>
        <taxon>Pluteus</taxon>
    </lineage>
</organism>
<name>A0ACD3AKB4_9AGAR</name>
<evidence type="ECO:0000313" key="1">
    <source>
        <dbReference type="EMBL" id="TFK66027.1"/>
    </source>
</evidence>
<sequence length="134" mass="16010">MDKFKSDKRRNIYHPFRNRDDWQVAVFLLRSDMSMARIDEFLKLSLIQQLELSFTSAKDLRDKAESLPAVAPWKCRTIKTDPNYPAKKKLELYYRNPVEVIQNLLQNPLITDHIHYTPFRAFTCAQRVMRLYSE</sequence>
<reference evidence="1 2" key="1">
    <citation type="journal article" date="2019" name="Nat. Ecol. Evol.">
        <title>Megaphylogeny resolves global patterns of mushroom evolution.</title>
        <authorList>
            <person name="Varga T."/>
            <person name="Krizsan K."/>
            <person name="Foldi C."/>
            <person name="Dima B."/>
            <person name="Sanchez-Garcia M."/>
            <person name="Sanchez-Ramirez S."/>
            <person name="Szollosi G.J."/>
            <person name="Szarkandi J.G."/>
            <person name="Papp V."/>
            <person name="Albert L."/>
            <person name="Andreopoulos W."/>
            <person name="Angelini C."/>
            <person name="Antonin V."/>
            <person name="Barry K.W."/>
            <person name="Bougher N.L."/>
            <person name="Buchanan P."/>
            <person name="Buyck B."/>
            <person name="Bense V."/>
            <person name="Catcheside P."/>
            <person name="Chovatia M."/>
            <person name="Cooper J."/>
            <person name="Damon W."/>
            <person name="Desjardin D."/>
            <person name="Finy P."/>
            <person name="Geml J."/>
            <person name="Haridas S."/>
            <person name="Hughes K."/>
            <person name="Justo A."/>
            <person name="Karasinski D."/>
            <person name="Kautmanova I."/>
            <person name="Kiss B."/>
            <person name="Kocsube S."/>
            <person name="Kotiranta H."/>
            <person name="LaButti K.M."/>
            <person name="Lechner B.E."/>
            <person name="Liimatainen K."/>
            <person name="Lipzen A."/>
            <person name="Lukacs Z."/>
            <person name="Mihaltcheva S."/>
            <person name="Morgado L.N."/>
            <person name="Niskanen T."/>
            <person name="Noordeloos M.E."/>
            <person name="Ohm R.A."/>
            <person name="Ortiz-Santana B."/>
            <person name="Ovrebo C."/>
            <person name="Racz N."/>
            <person name="Riley R."/>
            <person name="Savchenko A."/>
            <person name="Shiryaev A."/>
            <person name="Soop K."/>
            <person name="Spirin V."/>
            <person name="Szebenyi C."/>
            <person name="Tomsovsky M."/>
            <person name="Tulloss R.E."/>
            <person name="Uehling J."/>
            <person name="Grigoriev I.V."/>
            <person name="Vagvolgyi C."/>
            <person name="Papp T."/>
            <person name="Martin F.M."/>
            <person name="Miettinen O."/>
            <person name="Hibbett D.S."/>
            <person name="Nagy L.G."/>
        </authorList>
    </citation>
    <scope>NUCLEOTIDE SEQUENCE [LARGE SCALE GENOMIC DNA]</scope>
    <source>
        <strain evidence="1 2">NL-1719</strain>
    </source>
</reference>
<protein>
    <submittedName>
        <fullName evidence="1">Uncharacterized protein</fullName>
    </submittedName>
</protein>
<gene>
    <name evidence="1" type="ORF">BDN72DRAFT_772601</name>
</gene>